<dbReference type="RefSeq" id="WP_263076761.1">
    <property type="nucleotide sequence ID" value="NZ_CP089977.1"/>
</dbReference>
<accession>A0ABY6F587</accession>
<keyword evidence="2" id="KW-1185">Reference proteome</keyword>
<reference evidence="1" key="1">
    <citation type="submission" date="2021-12" db="EMBL/GenBank/DDBJ databases">
        <title>taxonomy of Moraxella sp. ZY201224.</title>
        <authorList>
            <person name="Li F."/>
        </authorList>
    </citation>
    <scope>NUCLEOTIDE SEQUENCE</scope>
    <source>
        <strain evidence="1">ZY201224</strain>
    </source>
</reference>
<dbReference type="Gene3D" id="2.60.40.1190">
    <property type="match status" value="1"/>
</dbReference>
<evidence type="ECO:0008006" key="3">
    <source>
        <dbReference type="Google" id="ProtNLM"/>
    </source>
</evidence>
<dbReference type="Proteomes" id="UP001063782">
    <property type="component" value="Chromosome"/>
</dbReference>
<dbReference type="EMBL" id="CP089977">
    <property type="protein sequence ID" value="UXZ05262.1"/>
    <property type="molecule type" value="Genomic_DNA"/>
</dbReference>
<protein>
    <recommendedName>
        <fullName evidence="3">DOMON-like domain-containing protein</fullName>
    </recommendedName>
</protein>
<proteinExistence type="predicted"/>
<name>A0ABY6F587_9GAMM</name>
<organism evidence="1 2">
    <name type="scientific">Moraxella nasicaprae</name>
    <dbReference type="NCBI Taxonomy" id="2904122"/>
    <lineage>
        <taxon>Bacteria</taxon>
        <taxon>Pseudomonadati</taxon>
        <taxon>Pseudomonadota</taxon>
        <taxon>Gammaproteobacteria</taxon>
        <taxon>Moraxellales</taxon>
        <taxon>Moraxellaceae</taxon>
        <taxon>Moraxella</taxon>
    </lineage>
</organism>
<gene>
    <name evidence="1" type="ORF">LU297_02070</name>
</gene>
<evidence type="ECO:0000313" key="1">
    <source>
        <dbReference type="EMBL" id="UXZ05262.1"/>
    </source>
</evidence>
<sequence length="181" mass="21049">MLIKLTPHLNLTNLPIVQTNITHQDNQLLVSFCIHHHGLDLPKFDERQNHRADFLWEENCLELFLSDERLSPSYVEINLSPDGRYAIYQLDGYRTPSTLPPPSTDKLQVIWKNIQQNQLLNNGLMMDNYEVVITLPDGFYPHHLNPTAILYIDGQPIYYAHQHATPADFHQADCWVNLQNH</sequence>
<evidence type="ECO:0000313" key="2">
    <source>
        <dbReference type="Proteomes" id="UP001063782"/>
    </source>
</evidence>